<proteinExistence type="predicted"/>
<evidence type="ECO:0000313" key="2">
    <source>
        <dbReference type="Proteomes" id="UP000016933"/>
    </source>
</evidence>
<reference evidence="1 2" key="2">
    <citation type="journal article" date="2012" name="PLoS Pathog.">
        <title>Diverse lifestyles and strategies of plant pathogenesis encoded in the genomes of eighteen Dothideomycetes fungi.</title>
        <authorList>
            <person name="Ohm R.A."/>
            <person name="Feau N."/>
            <person name="Henrissat B."/>
            <person name="Schoch C.L."/>
            <person name="Horwitz B.A."/>
            <person name="Barry K.W."/>
            <person name="Condon B.J."/>
            <person name="Copeland A.C."/>
            <person name="Dhillon B."/>
            <person name="Glaser F."/>
            <person name="Hesse C.N."/>
            <person name="Kosti I."/>
            <person name="LaButti K."/>
            <person name="Lindquist E.A."/>
            <person name="Lucas S."/>
            <person name="Salamov A.A."/>
            <person name="Bradshaw R.E."/>
            <person name="Ciuffetti L."/>
            <person name="Hamelin R.C."/>
            <person name="Kema G.H.J."/>
            <person name="Lawrence C."/>
            <person name="Scott J.A."/>
            <person name="Spatafora J.W."/>
            <person name="Turgeon B.G."/>
            <person name="de Wit P.J.G.M."/>
            <person name="Zhong S."/>
            <person name="Goodwin S.B."/>
            <person name="Grigoriev I.V."/>
        </authorList>
    </citation>
    <scope>NUCLEOTIDE SEQUENCE [LARGE SCALE GENOMIC DNA]</scope>
    <source>
        <strain evidence="2">NZE10 / CBS 128990</strain>
    </source>
</reference>
<dbReference type="EMBL" id="KB446535">
    <property type="protein sequence ID" value="EME50058.1"/>
    <property type="molecule type" value="Genomic_DNA"/>
</dbReference>
<accession>N1Q471</accession>
<dbReference type="Proteomes" id="UP000016933">
    <property type="component" value="Unassembled WGS sequence"/>
</dbReference>
<evidence type="ECO:0000313" key="1">
    <source>
        <dbReference type="EMBL" id="EME50058.1"/>
    </source>
</evidence>
<dbReference type="AlphaFoldDB" id="N1Q471"/>
<name>N1Q471_DOTSN</name>
<keyword evidence="2" id="KW-1185">Reference proteome</keyword>
<sequence length="213" mass="24317">MNLMGESSQAVDQEELLYNFHAFREQLEETGRRFETRRERFARERFDADMKQGRAGTSAEIDARQIRQIQRLTRALLSAEKEFQDAREALLEAGIQPPDSSISFGFIDDINDGYRVSLEQGIIGHVDEERMCSWLSKNSQAGGSEESPSIVDFASPMPEIDHWDSDEVELCDSWSIVENGADRRLDRWRTLAISRRPVGIDGRSRLGPRRPGL</sequence>
<reference evidence="2" key="1">
    <citation type="journal article" date="2012" name="PLoS Genet.">
        <title>The genomes of the fungal plant pathogens Cladosporium fulvum and Dothistroma septosporum reveal adaptation to different hosts and lifestyles but also signatures of common ancestry.</title>
        <authorList>
            <person name="de Wit P.J.G.M."/>
            <person name="van der Burgt A."/>
            <person name="Oekmen B."/>
            <person name="Stergiopoulos I."/>
            <person name="Abd-Elsalam K.A."/>
            <person name="Aerts A.L."/>
            <person name="Bahkali A.H."/>
            <person name="Beenen H.G."/>
            <person name="Chettri P."/>
            <person name="Cox M.P."/>
            <person name="Datema E."/>
            <person name="de Vries R.P."/>
            <person name="Dhillon B."/>
            <person name="Ganley A.R."/>
            <person name="Griffiths S.A."/>
            <person name="Guo Y."/>
            <person name="Hamelin R.C."/>
            <person name="Henrissat B."/>
            <person name="Kabir M.S."/>
            <person name="Jashni M.K."/>
            <person name="Kema G."/>
            <person name="Klaubauf S."/>
            <person name="Lapidus A."/>
            <person name="Levasseur A."/>
            <person name="Lindquist E."/>
            <person name="Mehrabi R."/>
            <person name="Ohm R.A."/>
            <person name="Owen T.J."/>
            <person name="Salamov A."/>
            <person name="Schwelm A."/>
            <person name="Schijlen E."/>
            <person name="Sun H."/>
            <person name="van den Burg H.A."/>
            <person name="van Ham R.C.H.J."/>
            <person name="Zhang S."/>
            <person name="Goodwin S.B."/>
            <person name="Grigoriev I.V."/>
            <person name="Collemare J."/>
            <person name="Bradshaw R.E."/>
        </authorList>
    </citation>
    <scope>NUCLEOTIDE SEQUENCE [LARGE SCALE GENOMIC DNA]</scope>
    <source>
        <strain evidence="2">NZE10 / CBS 128990</strain>
    </source>
</reference>
<dbReference type="OMA" id="DEERMCS"/>
<organism evidence="1 2">
    <name type="scientific">Dothistroma septosporum (strain NZE10 / CBS 128990)</name>
    <name type="common">Red band needle blight fungus</name>
    <name type="synonym">Mycosphaerella pini</name>
    <dbReference type="NCBI Taxonomy" id="675120"/>
    <lineage>
        <taxon>Eukaryota</taxon>
        <taxon>Fungi</taxon>
        <taxon>Dikarya</taxon>
        <taxon>Ascomycota</taxon>
        <taxon>Pezizomycotina</taxon>
        <taxon>Dothideomycetes</taxon>
        <taxon>Dothideomycetidae</taxon>
        <taxon>Mycosphaerellales</taxon>
        <taxon>Mycosphaerellaceae</taxon>
        <taxon>Dothistroma</taxon>
    </lineage>
</organism>
<gene>
    <name evidence="1" type="ORF">DOTSEDRAFT_77171</name>
</gene>
<dbReference type="HOGENOM" id="CLU_1294376_0_0_1"/>
<protein>
    <submittedName>
        <fullName evidence="1">Uncharacterized protein</fullName>
    </submittedName>
</protein>
<dbReference type="OrthoDB" id="5391053at2759"/>
<dbReference type="eggNOG" id="ENOG502RCPC">
    <property type="taxonomic scope" value="Eukaryota"/>
</dbReference>